<comment type="domain">
    <text evidence="8">The Q motif is unique to and characteristic of the DEAD box family of RNA helicases and controls ATP binding and hydrolysis.</text>
</comment>
<dbReference type="GO" id="GO:0003723">
    <property type="term" value="F:RNA binding"/>
    <property type="evidence" value="ECO:0007669"/>
    <property type="project" value="UniProtKB-UniRule"/>
</dbReference>
<evidence type="ECO:0000259" key="10">
    <source>
        <dbReference type="PROSITE" id="PS51192"/>
    </source>
</evidence>
<evidence type="ECO:0000313" key="14">
    <source>
        <dbReference type="Proteomes" id="UP001146793"/>
    </source>
</evidence>
<dbReference type="EMBL" id="JANTQA010000063">
    <property type="protein sequence ID" value="KAJ3426598.1"/>
    <property type="molecule type" value="Genomic_DNA"/>
</dbReference>
<dbReference type="InterPro" id="IPR027417">
    <property type="entry name" value="P-loop_NTPase"/>
</dbReference>
<accession>A0AAV7Y9W8</accession>
<evidence type="ECO:0000259" key="11">
    <source>
        <dbReference type="PROSITE" id="PS51194"/>
    </source>
</evidence>
<feature type="domain" description="Helicase ATP-binding" evidence="10">
    <location>
        <begin position="110"/>
        <end position="313"/>
    </location>
</feature>
<sequence>MTDKNSELNKFSDELKWNTIDTSEFSWGGVTESGFLTLEVLDSKEIKTKQKQKQQNREKTKRKNKGDQKQKIKKVNIKAWESLGLNQQILDNLSSLGFKAPLPIQAKCVPPAIKYHSDIAGAAETGSCKTFAYSLPIIHQIIEKLTKYGHYRDLNAYKKWKSSSPLQALILCPTRELAVQVQKEIEKILKNTYLRVISVIGGISVLKQDRLIGYRPDIVVATPGRYWEMVQNGSKYLSDLSGLCFFVVDEADRMVQVSRFKEMKLVVDLIKQSQNDNPNRKIFGERQTFVFSANLTFLSDNSKRPERGKKKLLGKKANEKKNQTMKGKKRSNSVSDSISGSDSEQEPRLDEESVSDSENNWKTRKGEGNQIIDYISSRLKFLNKLEVIDLTRKQVLVEGLSEYKCTCLNAEKDLMLYYFLAYHRPGRTLVFTNTIDQIRRLVPILRELKLNVWPLHASMQQRHKNLERFESLKDSFLVTTDISARVLHIPNVSSVVHFQFPKNPEIYVHRCGRTARVGTTGVSLSILGPFDIKFYNKTINRLNQKQLQKFKKNPDSEFQEHELQIVELPIDKTIYSQLRKRVKLARKITKVEHSEIKRNV</sequence>
<keyword evidence="2 7" id="KW-0378">Hydrolase</keyword>
<dbReference type="InterPro" id="IPR014001">
    <property type="entry name" value="Helicase_ATP-bd"/>
</dbReference>
<feature type="domain" description="Helicase C-terminal" evidence="11">
    <location>
        <begin position="413"/>
        <end position="558"/>
    </location>
</feature>
<dbReference type="PANTHER" id="PTHR24031">
    <property type="entry name" value="RNA HELICASE"/>
    <property type="match status" value="1"/>
</dbReference>
<comment type="function">
    <text evidence="8">RNA helicase.</text>
</comment>
<dbReference type="PROSITE" id="PS00039">
    <property type="entry name" value="DEAD_ATP_HELICASE"/>
    <property type="match status" value="1"/>
</dbReference>
<keyword evidence="4 7" id="KW-0067">ATP-binding</keyword>
<organism evidence="13 14">
    <name type="scientific">Anaeramoeba flamelloides</name>
    <dbReference type="NCBI Taxonomy" id="1746091"/>
    <lineage>
        <taxon>Eukaryota</taxon>
        <taxon>Metamonada</taxon>
        <taxon>Anaeramoebidae</taxon>
        <taxon>Anaeramoeba</taxon>
    </lineage>
</organism>
<name>A0AAV7Y9W8_9EUKA</name>
<dbReference type="CDD" id="cd18787">
    <property type="entry name" value="SF2_C_DEAD"/>
    <property type="match status" value="1"/>
</dbReference>
<evidence type="ECO:0000256" key="8">
    <source>
        <dbReference type="RuleBase" id="RU365068"/>
    </source>
</evidence>
<dbReference type="InterPro" id="IPR000629">
    <property type="entry name" value="RNA-helicase_DEAD-box_CS"/>
</dbReference>
<dbReference type="Pfam" id="PF00270">
    <property type="entry name" value="DEAD"/>
    <property type="match status" value="1"/>
</dbReference>
<dbReference type="InterPro" id="IPR014014">
    <property type="entry name" value="RNA_helicase_DEAD_Q_motif"/>
</dbReference>
<evidence type="ECO:0000256" key="7">
    <source>
        <dbReference type="RuleBase" id="RU000492"/>
    </source>
</evidence>
<protein>
    <recommendedName>
        <fullName evidence="8">ATP-dependent RNA helicase</fullName>
        <ecNumber evidence="8">3.6.4.13</ecNumber>
    </recommendedName>
</protein>
<keyword evidence="5 8" id="KW-0694">RNA-binding</keyword>
<dbReference type="GO" id="GO:0016787">
    <property type="term" value="F:hydrolase activity"/>
    <property type="evidence" value="ECO:0007669"/>
    <property type="project" value="UniProtKB-KW"/>
</dbReference>
<evidence type="ECO:0000259" key="12">
    <source>
        <dbReference type="PROSITE" id="PS51195"/>
    </source>
</evidence>
<dbReference type="Pfam" id="PF00271">
    <property type="entry name" value="Helicase_C"/>
    <property type="match status" value="1"/>
</dbReference>
<dbReference type="SMART" id="SM00490">
    <property type="entry name" value="HELICc"/>
    <property type="match status" value="1"/>
</dbReference>
<evidence type="ECO:0000256" key="4">
    <source>
        <dbReference type="ARBA" id="ARBA00022840"/>
    </source>
</evidence>
<dbReference type="GO" id="GO:0003724">
    <property type="term" value="F:RNA helicase activity"/>
    <property type="evidence" value="ECO:0007669"/>
    <property type="project" value="UniProtKB-EC"/>
</dbReference>
<dbReference type="GO" id="GO:0005524">
    <property type="term" value="F:ATP binding"/>
    <property type="evidence" value="ECO:0007669"/>
    <property type="project" value="UniProtKB-UniRule"/>
</dbReference>
<dbReference type="SUPFAM" id="SSF52540">
    <property type="entry name" value="P-loop containing nucleoside triphosphate hydrolases"/>
    <property type="match status" value="1"/>
</dbReference>
<keyword evidence="1 7" id="KW-0547">Nucleotide-binding</keyword>
<reference evidence="13" key="1">
    <citation type="submission" date="2022-08" db="EMBL/GenBank/DDBJ databases">
        <title>Novel sulphate-reducing endosymbionts in the free-living metamonad Anaeramoeba.</title>
        <authorList>
            <person name="Jerlstrom-Hultqvist J."/>
            <person name="Cepicka I."/>
            <person name="Gallot-Lavallee L."/>
            <person name="Salas-Leiva D."/>
            <person name="Curtis B.A."/>
            <person name="Zahonova K."/>
            <person name="Pipaliya S."/>
            <person name="Dacks J."/>
            <person name="Roger A.J."/>
        </authorList>
    </citation>
    <scope>NUCLEOTIDE SEQUENCE</scope>
    <source>
        <strain evidence="13">Busselton2</strain>
    </source>
</reference>
<evidence type="ECO:0000256" key="1">
    <source>
        <dbReference type="ARBA" id="ARBA00022741"/>
    </source>
</evidence>
<feature type="region of interest" description="Disordered" evidence="9">
    <location>
        <begin position="47"/>
        <end position="71"/>
    </location>
</feature>
<comment type="catalytic activity">
    <reaction evidence="8">
        <text>ATP + H2O = ADP + phosphate + H(+)</text>
        <dbReference type="Rhea" id="RHEA:13065"/>
        <dbReference type="ChEBI" id="CHEBI:15377"/>
        <dbReference type="ChEBI" id="CHEBI:15378"/>
        <dbReference type="ChEBI" id="CHEBI:30616"/>
        <dbReference type="ChEBI" id="CHEBI:43474"/>
        <dbReference type="ChEBI" id="CHEBI:456216"/>
        <dbReference type="EC" id="3.6.4.13"/>
    </reaction>
</comment>
<dbReference type="PROSITE" id="PS51194">
    <property type="entry name" value="HELICASE_CTER"/>
    <property type="match status" value="1"/>
</dbReference>
<dbReference type="Gene3D" id="3.40.50.300">
    <property type="entry name" value="P-loop containing nucleotide triphosphate hydrolases"/>
    <property type="match status" value="2"/>
</dbReference>
<dbReference type="AlphaFoldDB" id="A0AAV7Y9W8"/>
<feature type="compositionally biased region" description="Basic residues" evidence="9">
    <location>
        <begin position="49"/>
        <end position="64"/>
    </location>
</feature>
<dbReference type="EC" id="3.6.4.13" evidence="8"/>
<gene>
    <name evidence="13" type="ORF">M0812_26164</name>
</gene>
<comment type="similarity">
    <text evidence="7">Belongs to the DEAD box helicase family.</text>
</comment>
<comment type="caution">
    <text evidence="13">The sequence shown here is derived from an EMBL/GenBank/DDBJ whole genome shotgun (WGS) entry which is preliminary data.</text>
</comment>
<evidence type="ECO:0000256" key="5">
    <source>
        <dbReference type="ARBA" id="ARBA00022884"/>
    </source>
</evidence>
<dbReference type="InterPro" id="IPR011545">
    <property type="entry name" value="DEAD/DEAH_box_helicase_dom"/>
</dbReference>
<evidence type="ECO:0000256" key="3">
    <source>
        <dbReference type="ARBA" id="ARBA00022806"/>
    </source>
</evidence>
<keyword evidence="3 7" id="KW-0347">Helicase</keyword>
<dbReference type="PROSITE" id="PS51192">
    <property type="entry name" value="HELICASE_ATP_BIND_1"/>
    <property type="match status" value="1"/>
</dbReference>
<proteinExistence type="inferred from homology"/>
<evidence type="ECO:0000313" key="13">
    <source>
        <dbReference type="EMBL" id="KAJ3426598.1"/>
    </source>
</evidence>
<evidence type="ECO:0000256" key="6">
    <source>
        <dbReference type="PROSITE-ProRule" id="PRU00552"/>
    </source>
</evidence>
<evidence type="ECO:0000256" key="2">
    <source>
        <dbReference type="ARBA" id="ARBA00022801"/>
    </source>
</evidence>
<feature type="compositionally biased region" description="Low complexity" evidence="9">
    <location>
        <begin position="332"/>
        <end position="342"/>
    </location>
</feature>
<feature type="domain" description="DEAD-box RNA helicase Q" evidence="12">
    <location>
        <begin position="78"/>
        <end position="106"/>
    </location>
</feature>
<evidence type="ECO:0000256" key="9">
    <source>
        <dbReference type="SAM" id="MobiDB-lite"/>
    </source>
</evidence>
<dbReference type="SMART" id="SM00487">
    <property type="entry name" value="DEXDc"/>
    <property type="match status" value="1"/>
</dbReference>
<feature type="region of interest" description="Disordered" evidence="9">
    <location>
        <begin position="301"/>
        <end position="362"/>
    </location>
</feature>
<dbReference type="Proteomes" id="UP001146793">
    <property type="component" value="Unassembled WGS sequence"/>
</dbReference>
<dbReference type="PROSITE" id="PS51195">
    <property type="entry name" value="Q_MOTIF"/>
    <property type="match status" value="1"/>
</dbReference>
<feature type="short sequence motif" description="Q motif" evidence="6">
    <location>
        <begin position="78"/>
        <end position="106"/>
    </location>
</feature>
<dbReference type="InterPro" id="IPR001650">
    <property type="entry name" value="Helicase_C-like"/>
</dbReference>